<organism evidence="2 3">
    <name type="scientific">Acrobeloides nanus</name>
    <dbReference type="NCBI Taxonomy" id="290746"/>
    <lineage>
        <taxon>Eukaryota</taxon>
        <taxon>Metazoa</taxon>
        <taxon>Ecdysozoa</taxon>
        <taxon>Nematoda</taxon>
        <taxon>Chromadorea</taxon>
        <taxon>Rhabditida</taxon>
        <taxon>Tylenchina</taxon>
        <taxon>Cephalobomorpha</taxon>
        <taxon>Cephaloboidea</taxon>
        <taxon>Cephalobidae</taxon>
        <taxon>Acrobeloides</taxon>
    </lineage>
</organism>
<reference evidence="3" key="1">
    <citation type="submission" date="2022-11" db="UniProtKB">
        <authorList>
            <consortium name="WormBaseParasite"/>
        </authorList>
    </citation>
    <scope>IDENTIFICATION</scope>
</reference>
<evidence type="ECO:0000256" key="1">
    <source>
        <dbReference type="ARBA" id="ARBA00004123"/>
    </source>
</evidence>
<dbReference type="InterPro" id="IPR009057">
    <property type="entry name" value="Homeodomain-like_sf"/>
</dbReference>
<dbReference type="GO" id="GO:0005634">
    <property type="term" value="C:nucleus"/>
    <property type="evidence" value="ECO:0007669"/>
    <property type="project" value="UniProtKB-SubCell"/>
</dbReference>
<accession>A0A914BXN2</accession>
<proteinExistence type="predicted"/>
<evidence type="ECO:0000313" key="2">
    <source>
        <dbReference type="Proteomes" id="UP000887540"/>
    </source>
</evidence>
<dbReference type="GO" id="GO:0003676">
    <property type="term" value="F:nucleic acid binding"/>
    <property type="evidence" value="ECO:0007669"/>
    <property type="project" value="InterPro"/>
</dbReference>
<name>A0A914BXN2_9BILA</name>
<dbReference type="InterPro" id="IPR036397">
    <property type="entry name" value="RNaseH_sf"/>
</dbReference>
<keyword evidence="2" id="KW-1185">Reference proteome</keyword>
<dbReference type="SUPFAM" id="SSF46689">
    <property type="entry name" value="Homeodomain-like"/>
    <property type="match status" value="1"/>
</dbReference>
<dbReference type="Pfam" id="PF13384">
    <property type="entry name" value="HTH_23"/>
    <property type="match status" value="1"/>
</dbReference>
<sequence length="98" mass="11278">MYEKGKSMNKIAEDLGISRHAVQDAVKRFEETGSNKDRPHLFPWTETIFGEDPWTFQQDGAPAHKAYEVQEFLRDNCPDVITVDPHWVDSDDVRTASQ</sequence>
<dbReference type="Proteomes" id="UP000887540">
    <property type="component" value="Unplaced"/>
</dbReference>
<dbReference type="AlphaFoldDB" id="A0A914BXN2"/>
<protein>
    <submittedName>
        <fullName evidence="3">Transposase</fullName>
    </submittedName>
</protein>
<dbReference type="Gene3D" id="1.10.10.60">
    <property type="entry name" value="Homeodomain-like"/>
    <property type="match status" value="1"/>
</dbReference>
<evidence type="ECO:0000313" key="3">
    <source>
        <dbReference type="WBParaSite" id="ACRNAN_Path_1233.g4821.t1"/>
    </source>
</evidence>
<dbReference type="WBParaSite" id="ACRNAN_Path_1233.g4821.t1">
    <property type="protein sequence ID" value="ACRNAN_Path_1233.g4821.t1"/>
    <property type="gene ID" value="ACRNAN_Path_1233.g4821"/>
</dbReference>
<dbReference type="Gene3D" id="3.30.420.10">
    <property type="entry name" value="Ribonuclease H-like superfamily/Ribonuclease H"/>
    <property type="match status" value="1"/>
</dbReference>
<comment type="subcellular location">
    <subcellularLocation>
        <location evidence="1">Nucleus</location>
    </subcellularLocation>
</comment>